<organism evidence="1 2">
    <name type="scientific">Russula earlei</name>
    <dbReference type="NCBI Taxonomy" id="71964"/>
    <lineage>
        <taxon>Eukaryota</taxon>
        <taxon>Fungi</taxon>
        <taxon>Dikarya</taxon>
        <taxon>Basidiomycota</taxon>
        <taxon>Agaricomycotina</taxon>
        <taxon>Agaricomycetes</taxon>
        <taxon>Russulales</taxon>
        <taxon>Russulaceae</taxon>
        <taxon>Russula</taxon>
    </lineage>
</organism>
<gene>
    <name evidence="1" type="ORF">F5148DRAFT_1355687</name>
</gene>
<evidence type="ECO:0000313" key="2">
    <source>
        <dbReference type="Proteomes" id="UP001207468"/>
    </source>
</evidence>
<dbReference type="Proteomes" id="UP001207468">
    <property type="component" value="Unassembled WGS sequence"/>
</dbReference>
<keyword evidence="2" id="KW-1185">Reference proteome</keyword>
<reference evidence="1" key="1">
    <citation type="submission" date="2021-03" db="EMBL/GenBank/DDBJ databases">
        <title>Evolutionary priming and transition to the ectomycorrhizal habit in an iconic lineage of mushroom-forming fungi: is preadaptation a requirement?</title>
        <authorList>
            <consortium name="DOE Joint Genome Institute"/>
            <person name="Looney B.P."/>
            <person name="Miyauchi S."/>
            <person name="Morin E."/>
            <person name="Drula E."/>
            <person name="Courty P.E."/>
            <person name="Chicoki N."/>
            <person name="Fauchery L."/>
            <person name="Kohler A."/>
            <person name="Kuo A."/>
            <person name="LaButti K."/>
            <person name="Pangilinan J."/>
            <person name="Lipzen A."/>
            <person name="Riley R."/>
            <person name="Andreopoulos W."/>
            <person name="He G."/>
            <person name="Johnson J."/>
            <person name="Barry K.W."/>
            <person name="Grigoriev I.V."/>
            <person name="Nagy L."/>
            <person name="Hibbett D."/>
            <person name="Henrissat B."/>
            <person name="Matheny P.B."/>
            <person name="Labbe J."/>
            <person name="Martin A.F."/>
        </authorList>
    </citation>
    <scope>NUCLEOTIDE SEQUENCE</scope>
    <source>
        <strain evidence="1">BPL698</strain>
    </source>
</reference>
<dbReference type="EMBL" id="JAGFNK010000092">
    <property type="protein sequence ID" value="KAI9508413.1"/>
    <property type="molecule type" value="Genomic_DNA"/>
</dbReference>
<protein>
    <submittedName>
        <fullName evidence="1">Uncharacterized protein</fullName>
    </submittedName>
</protein>
<accession>A0ACC0U9N0</accession>
<evidence type="ECO:0000313" key="1">
    <source>
        <dbReference type="EMBL" id="KAI9508413.1"/>
    </source>
</evidence>
<proteinExistence type="predicted"/>
<name>A0ACC0U9N0_9AGAM</name>
<comment type="caution">
    <text evidence="1">The sequence shown here is derived from an EMBL/GenBank/DDBJ whole genome shotgun (WGS) entry which is preliminary data.</text>
</comment>
<sequence length="540" mass="60541">MGSSEPVDVVPLADPTFSGYPTNPYLDYRPIFARSLPVQILLTGITLTLASILLIQLVFSAPTHIRIARTNFYLQLFAALALLAWEIASLVLILNAAVERSYEWPFMLDYVAIDFPPLIDPRTHSAWSDGGLAAWLFMNAVVSVLTQMTHIQFLTLMYPSRLEAYLIFILLGPLSIMAALTQFAPLHPNLSFISTTSDARNVCNATLMILFTISLSIWGFIVNRKQAWRTDGGTAAFGVGAILLAFASTGLTILYIPSQNQFEWIPGLTSAIVLWQSFFGWWWWVGAGMGMGEVDVWLKRAEKRRKRRIAREARMKERNGRLREAWNAMTRSSRTSSSSTAMEKPPRTSNGSSDSDAFSPFSKLDDTPMKGQQRVNENDDQGSSYWPWSIARSAYRHVRNAHVTAARRNAIERAEHIRGVFGVDGSVTNVPATSGWALGSFGIREREAAEAAFEMEGTGQLVYRSRGGAREVAVEAGMKQDGEREDEPYARPKTYETGYPHGQPQTKQTAAETYSSSSLWWWGPLRRWRLQDATEYSERH</sequence>